<organism evidence="1 2">
    <name type="scientific">Monilinia vaccinii-corymbosi</name>
    <dbReference type="NCBI Taxonomy" id="61207"/>
    <lineage>
        <taxon>Eukaryota</taxon>
        <taxon>Fungi</taxon>
        <taxon>Dikarya</taxon>
        <taxon>Ascomycota</taxon>
        <taxon>Pezizomycotina</taxon>
        <taxon>Leotiomycetes</taxon>
        <taxon>Helotiales</taxon>
        <taxon>Sclerotiniaceae</taxon>
        <taxon>Monilinia</taxon>
    </lineage>
</organism>
<protein>
    <submittedName>
        <fullName evidence="1">Uncharacterized protein</fullName>
    </submittedName>
</protein>
<name>A0A8A3PFE7_9HELO</name>
<reference evidence="1" key="1">
    <citation type="submission" date="2020-10" db="EMBL/GenBank/DDBJ databases">
        <title>Genome Sequence of Monilinia vaccinii-corymbosi Sheds Light on Mummy Berry Disease Infection of Blueberry and Mating Type.</title>
        <authorList>
            <person name="Yow A.G."/>
            <person name="Zhang Y."/>
            <person name="Bansal K."/>
            <person name="Eacker S.M."/>
            <person name="Sullivan S."/>
            <person name="Liachko I."/>
            <person name="Cubeta M.A."/>
            <person name="Rollins J.A."/>
            <person name="Ashrafi H."/>
        </authorList>
    </citation>
    <scope>NUCLEOTIDE SEQUENCE</scope>
    <source>
        <strain evidence="1">RL-1</strain>
    </source>
</reference>
<sequence length="288" mass="32380">MADNLPMSPFDNPQSLNYTIPMASRKTPQDQRPIIQSHDASTLEGQQLGAILAIKRAPRVATFPPLLAKVGDYVEVLAYYNANQVEVKSVRTGVIGLIEWEDLLPVPYDGKCGCLNGGCRCVYETWQAYSARRPLPAPQSSRQIPVYCKQDTKGMDVPVPTQMPVTPNSRLQLENIETKTNPEVNDPLTIAGQTPGAILVVKHFAHYPHDFGHILETEIGDHCVYLEAWEKGWGKVKVKNLRTGGKGFVRWEVFKPVNTRNRCPCDKGHCYCEYEDFEESRVYCEAQK</sequence>
<keyword evidence="2" id="KW-1185">Reference proteome</keyword>
<dbReference type="AlphaFoldDB" id="A0A8A3PFE7"/>
<evidence type="ECO:0000313" key="1">
    <source>
        <dbReference type="EMBL" id="QSZ33888.1"/>
    </source>
</evidence>
<dbReference type="OrthoDB" id="3556883at2759"/>
<proteinExistence type="predicted"/>
<evidence type="ECO:0000313" key="2">
    <source>
        <dbReference type="Proteomes" id="UP000672032"/>
    </source>
</evidence>
<dbReference type="EMBL" id="CP063408">
    <property type="protein sequence ID" value="QSZ33888.1"/>
    <property type="molecule type" value="Genomic_DNA"/>
</dbReference>
<accession>A0A8A3PFE7</accession>
<gene>
    <name evidence="1" type="ORF">DSL72_005462</name>
</gene>
<dbReference type="Proteomes" id="UP000672032">
    <property type="component" value="Chromosome 4"/>
</dbReference>